<dbReference type="AlphaFoldDB" id="A0AAU9AIY2"/>
<feature type="signal peptide" evidence="2">
    <location>
        <begin position="1"/>
        <end position="24"/>
    </location>
</feature>
<protein>
    <recommendedName>
        <fullName evidence="5">Lipoprotein</fullName>
    </recommendedName>
</protein>
<sequence>MRRPVPALTASALAASALALLVLAGCQKPADPAAHSAAAPADTGKAPAAGAASDNPLEPPERPVRSDAIGYDGFSGGADAGSPVTARFGADAASVRGAWGGEMKDNNGQRPDAKCFLLYPVRGAITHQYSFLMGQDGLAGIDVYDPKAQAPGGGRVGMSIDEINKAYAGKIKQVPNPTFEGAAFLEVPAPDGKDTQLTFETDALGNVTNWRIARKNALAHEESCTR</sequence>
<evidence type="ECO:0000313" key="4">
    <source>
        <dbReference type="Proteomes" id="UP000218824"/>
    </source>
</evidence>
<feature type="region of interest" description="Disordered" evidence="1">
    <location>
        <begin position="32"/>
        <end position="69"/>
    </location>
</feature>
<accession>A0AAU9AIY2</accession>
<dbReference type="RefSeq" id="WP_145959989.1">
    <property type="nucleotide sequence ID" value="NZ_AP014940.1"/>
</dbReference>
<reference evidence="3 4" key="1">
    <citation type="journal article" date="2017" name="DNA Res.">
        <title>Complete genome sequence and expression profile of the commercial lytic enzyme producer Lysobacter enzymogenes M497-1.</title>
        <authorList>
            <person name="Takami H."/>
            <person name="Toyoda A."/>
            <person name="Uchiyama I."/>
            <person name="Itoh T."/>
            <person name="Takaki Y."/>
            <person name="Arai W."/>
            <person name="Nishi S."/>
            <person name="Kawai M."/>
            <person name="Shinya K."/>
            <person name="Ikeda H."/>
        </authorList>
    </citation>
    <scope>NUCLEOTIDE SEQUENCE [LARGE SCALE GENOMIC DNA]</scope>
    <source>
        <strain evidence="3 4">M497-1</strain>
    </source>
</reference>
<organism evidence="3 4">
    <name type="scientific">Lysobacter enzymogenes</name>
    <dbReference type="NCBI Taxonomy" id="69"/>
    <lineage>
        <taxon>Bacteria</taxon>
        <taxon>Pseudomonadati</taxon>
        <taxon>Pseudomonadota</taxon>
        <taxon>Gammaproteobacteria</taxon>
        <taxon>Lysobacterales</taxon>
        <taxon>Lysobacteraceae</taxon>
        <taxon>Lysobacter</taxon>
    </lineage>
</organism>
<name>A0AAU9AIY2_LYSEN</name>
<dbReference type="EMBL" id="AP014940">
    <property type="protein sequence ID" value="BAV96798.1"/>
    <property type="molecule type" value="Genomic_DNA"/>
</dbReference>
<evidence type="ECO:0000256" key="2">
    <source>
        <dbReference type="SAM" id="SignalP"/>
    </source>
</evidence>
<dbReference type="PROSITE" id="PS51257">
    <property type="entry name" value="PROKAR_LIPOPROTEIN"/>
    <property type="match status" value="1"/>
</dbReference>
<gene>
    <name evidence="3" type="ORF">LEN_1311</name>
</gene>
<evidence type="ECO:0000313" key="3">
    <source>
        <dbReference type="EMBL" id="BAV96798.1"/>
    </source>
</evidence>
<feature type="compositionally biased region" description="Low complexity" evidence="1">
    <location>
        <begin position="32"/>
        <end position="54"/>
    </location>
</feature>
<feature type="chain" id="PRO_5043426130" description="Lipoprotein" evidence="2">
    <location>
        <begin position="25"/>
        <end position="226"/>
    </location>
</feature>
<dbReference type="GeneID" id="83063185"/>
<dbReference type="KEGG" id="lem:LEN_1311"/>
<keyword evidence="2" id="KW-0732">Signal</keyword>
<evidence type="ECO:0008006" key="5">
    <source>
        <dbReference type="Google" id="ProtNLM"/>
    </source>
</evidence>
<evidence type="ECO:0000256" key="1">
    <source>
        <dbReference type="SAM" id="MobiDB-lite"/>
    </source>
</evidence>
<dbReference type="Proteomes" id="UP000218824">
    <property type="component" value="Chromosome"/>
</dbReference>
<proteinExistence type="predicted"/>